<evidence type="ECO:0000313" key="4">
    <source>
        <dbReference type="Proteomes" id="UP000770661"/>
    </source>
</evidence>
<name>A0A8J4Y416_CHIOP</name>
<dbReference type="OrthoDB" id="6372235at2759"/>
<feature type="transmembrane region" description="Helical" evidence="2">
    <location>
        <begin position="825"/>
        <end position="843"/>
    </location>
</feature>
<feature type="compositionally biased region" description="Basic and acidic residues" evidence="1">
    <location>
        <begin position="728"/>
        <end position="769"/>
    </location>
</feature>
<organism evidence="3 4">
    <name type="scientific">Chionoecetes opilio</name>
    <name type="common">Atlantic snow crab</name>
    <name type="synonym">Cancer opilio</name>
    <dbReference type="NCBI Taxonomy" id="41210"/>
    <lineage>
        <taxon>Eukaryota</taxon>
        <taxon>Metazoa</taxon>
        <taxon>Ecdysozoa</taxon>
        <taxon>Arthropoda</taxon>
        <taxon>Crustacea</taxon>
        <taxon>Multicrustacea</taxon>
        <taxon>Malacostraca</taxon>
        <taxon>Eumalacostraca</taxon>
        <taxon>Eucarida</taxon>
        <taxon>Decapoda</taxon>
        <taxon>Pleocyemata</taxon>
        <taxon>Brachyura</taxon>
        <taxon>Eubrachyura</taxon>
        <taxon>Majoidea</taxon>
        <taxon>Majidae</taxon>
        <taxon>Chionoecetes</taxon>
    </lineage>
</organism>
<feature type="compositionally biased region" description="Polar residues" evidence="1">
    <location>
        <begin position="775"/>
        <end position="801"/>
    </location>
</feature>
<feature type="compositionally biased region" description="Basic and acidic residues" evidence="1">
    <location>
        <begin position="430"/>
        <end position="442"/>
    </location>
</feature>
<feature type="compositionally biased region" description="Polar residues" evidence="1">
    <location>
        <begin position="443"/>
        <end position="459"/>
    </location>
</feature>
<protein>
    <submittedName>
        <fullName evidence="3">Uncharacterized protein</fullName>
    </submittedName>
</protein>
<feature type="compositionally biased region" description="Polar residues" evidence="1">
    <location>
        <begin position="410"/>
        <end position="428"/>
    </location>
</feature>
<proteinExistence type="predicted"/>
<keyword evidence="4" id="KW-1185">Reference proteome</keyword>
<feature type="compositionally biased region" description="Basic and acidic residues" evidence="1">
    <location>
        <begin position="355"/>
        <end position="407"/>
    </location>
</feature>
<feature type="compositionally biased region" description="Polar residues" evidence="1">
    <location>
        <begin position="95"/>
        <end position="114"/>
    </location>
</feature>
<keyword evidence="2" id="KW-0812">Transmembrane</keyword>
<evidence type="ECO:0000256" key="2">
    <source>
        <dbReference type="SAM" id="Phobius"/>
    </source>
</evidence>
<feature type="compositionally biased region" description="Basic and acidic residues" evidence="1">
    <location>
        <begin position="135"/>
        <end position="149"/>
    </location>
</feature>
<feature type="region of interest" description="Disordered" evidence="1">
    <location>
        <begin position="326"/>
        <end position="463"/>
    </location>
</feature>
<feature type="region of interest" description="Disordered" evidence="1">
    <location>
        <begin position="526"/>
        <end position="559"/>
    </location>
</feature>
<dbReference type="InterPro" id="IPR052763">
    <property type="entry name" value="DnaJ_C4"/>
</dbReference>
<keyword evidence="2" id="KW-1133">Transmembrane helix</keyword>
<evidence type="ECO:0000256" key="1">
    <source>
        <dbReference type="SAM" id="MobiDB-lite"/>
    </source>
</evidence>
<dbReference type="EMBL" id="JACEEZ010019288">
    <property type="protein sequence ID" value="KAG0715854.1"/>
    <property type="molecule type" value="Genomic_DNA"/>
</dbReference>
<reference evidence="3" key="1">
    <citation type="submission" date="2020-07" db="EMBL/GenBank/DDBJ databases">
        <title>The High-quality genome of the commercially important snow crab, Chionoecetes opilio.</title>
        <authorList>
            <person name="Jeong J.-H."/>
            <person name="Ryu S."/>
        </authorList>
    </citation>
    <scope>NUCLEOTIDE SEQUENCE</scope>
    <source>
        <strain evidence="3">MADBK_172401_WGS</strain>
        <tissue evidence="3">Digestive gland</tissue>
    </source>
</reference>
<feature type="region of interest" description="Disordered" evidence="1">
    <location>
        <begin position="699"/>
        <end position="818"/>
    </location>
</feature>
<feature type="compositionally biased region" description="Acidic residues" evidence="1">
    <location>
        <begin position="343"/>
        <end position="354"/>
    </location>
</feature>
<feature type="region of interest" description="Disordered" evidence="1">
    <location>
        <begin position="53"/>
        <end position="219"/>
    </location>
</feature>
<dbReference type="PANTHER" id="PTHR44825:SF1">
    <property type="entry name" value="DNAJ HOMOLOG SUBFAMILY C MEMBER 4"/>
    <property type="match status" value="1"/>
</dbReference>
<dbReference type="AlphaFoldDB" id="A0A8J4Y416"/>
<accession>A0A8J4Y416</accession>
<keyword evidence="2" id="KW-0472">Membrane</keyword>
<comment type="caution">
    <text evidence="3">The sequence shown here is derived from an EMBL/GenBank/DDBJ whole genome shotgun (WGS) entry which is preliminary data.</text>
</comment>
<feature type="region of interest" description="Disordered" evidence="1">
    <location>
        <begin position="246"/>
        <end position="270"/>
    </location>
</feature>
<feature type="compositionally biased region" description="Polar residues" evidence="1">
    <location>
        <begin position="699"/>
        <end position="711"/>
    </location>
</feature>
<sequence length="845" mass="95219">MEAPQDTRRSGRRRVRPVDFWNFEKPEDLSGETVSYNEFELTRNSIFEPLSRKYQRGSATTKVKSKENGTYTLKPGGGKQENGTYTLKPGGGKQENGTYLTKQKQKQGSESQNDPETHTVVGDLPSYLGRGRGKRSADQGHTGTREESGALRVSKKLKLGTKEESGSLRVTKKLKLSECSGGDEGYSTLSEGVVRSPKAGQRRKSKLQRPRENVLGFNSEKSDSLTGIAGEESNVCLSNGLKDVSEMPGKNNTNTSGSLFNLSEQPPNNNKSSYMAMLSLTEKDTTGLEQPSFRNVLSSTVIDAPGNAVFKMPRLPPLRRHLPTISKVSSLSLDPSMTTIPEEREEKEEQQEEEAEKREQIKEREKEKRQQQQEEKEVEREQRQQQQEKQEVRQEQTEEESPQHQECNDAPTTLGQRSQKSPPASVTSEPEGHEQGKDHQEGQEATLTQAVSNQRQSSRVRTKRLEFWNFEKVEVERQDNGEVRVIHKKQDSTLQIQTTVVDCSTFGASGHGFSLREDLLRPAPGTLTLGNKAGESAVTSPGKGKTRKSPKMPLKPKLSKVRSYPALSPCLGGQRGKAKNLLSSWSPNTRMYRSPLKRKLFSPSHNFFNEQAEEEEKIRDTEIRVGDTSGSLFNLSEQPPNNNKSSYMAMLSLTEKDTTGLEQPSFRNVLSSTVIDAPGNAVFKMPRLPPLRRHLPTISKVSSLSLDPSMTTIPEEREEKEEQQEEEPEKREQIKEREKEKRQQQQEEKEVEREQRQQQQEKEEVRQEQTEEESPQNQECNDARTTLGQRSQKSPPASVTSEPEGHEQGKDHQEGREATLTQGKVTALSCFYVVFLFITFSFSSF</sequence>
<gene>
    <name evidence="3" type="ORF">GWK47_010989</name>
</gene>
<evidence type="ECO:0000313" key="3">
    <source>
        <dbReference type="EMBL" id="KAG0715854.1"/>
    </source>
</evidence>
<feature type="compositionally biased region" description="Basic and acidic residues" evidence="1">
    <location>
        <begin position="803"/>
        <end position="817"/>
    </location>
</feature>
<feature type="compositionally biased region" description="Polar residues" evidence="1">
    <location>
        <begin position="250"/>
        <end position="270"/>
    </location>
</feature>
<dbReference type="Proteomes" id="UP000770661">
    <property type="component" value="Unassembled WGS sequence"/>
</dbReference>
<feature type="compositionally biased region" description="Acidic residues" evidence="1">
    <location>
        <begin position="716"/>
        <end position="727"/>
    </location>
</feature>
<feature type="compositionally biased region" description="Polar residues" evidence="1">
    <location>
        <begin position="326"/>
        <end position="339"/>
    </location>
</feature>
<dbReference type="PANTHER" id="PTHR44825">
    <property type="match status" value="1"/>
</dbReference>